<comment type="caution">
    <text evidence="2">The sequence shown here is derived from an EMBL/GenBank/DDBJ whole genome shotgun (WGS) entry which is preliminary data.</text>
</comment>
<dbReference type="AlphaFoldDB" id="A0A2A9PMN6"/>
<evidence type="ECO:0000256" key="1">
    <source>
        <dbReference type="SAM" id="MobiDB-lite"/>
    </source>
</evidence>
<proteinExistence type="predicted"/>
<dbReference type="EMBL" id="LAZP02000040">
    <property type="protein sequence ID" value="PFH62130.1"/>
    <property type="molecule type" value="Genomic_DNA"/>
</dbReference>
<keyword evidence="3" id="KW-1185">Reference proteome</keyword>
<reference evidence="2 3" key="2">
    <citation type="journal article" date="2017" name="Sci. Rep.">
        <title>Ant-infecting Ophiocordyceps genomes reveal a high diversity of potential behavioral manipulation genes and a possible major role for enterotoxins.</title>
        <authorList>
            <person name="de Bekker C."/>
            <person name="Ohm R.A."/>
            <person name="Evans H.C."/>
            <person name="Brachmann A."/>
            <person name="Hughes D.P."/>
        </authorList>
    </citation>
    <scope>NUCLEOTIDE SEQUENCE [LARGE SCALE GENOMIC DNA]</scope>
    <source>
        <strain evidence="2 3">SC16a</strain>
    </source>
</reference>
<gene>
    <name evidence="2" type="ORF">XA68_14969</name>
</gene>
<reference evidence="2 3" key="1">
    <citation type="journal article" date="2015" name="BMC Genomics">
        <title>Gene expression during zombie ant biting behavior reflects the complexity underlying fungal parasitic behavioral manipulation.</title>
        <authorList>
            <person name="de Bekker C."/>
            <person name="Ohm R.A."/>
            <person name="Loreto R.G."/>
            <person name="Sebastian A."/>
            <person name="Albert I."/>
            <person name="Merrow M."/>
            <person name="Brachmann A."/>
            <person name="Hughes D.P."/>
        </authorList>
    </citation>
    <scope>NUCLEOTIDE SEQUENCE [LARGE SCALE GENOMIC DNA]</scope>
    <source>
        <strain evidence="2 3">SC16a</strain>
    </source>
</reference>
<name>A0A2A9PMN6_OPHUN</name>
<evidence type="ECO:0000313" key="2">
    <source>
        <dbReference type="EMBL" id="PFH62130.1"/>
    </source>
</evidence>
<sequence>MAAIRTKLRVRTWLRRNGNSRGRSIRRHHRRSLGDRLWLYVAAVIASRDGNSRRPARLEQSARRDSIGKRPALVPVTWRAQLSPPQWSSRPWMAPASAAEAAEKRTRRVAVLSIVETVRLMWMESEEKEPCGKHVQLLYQCLRLHREVMTRPTNIGLDPGERRSEIGLQLLIRSREALRSLILPEEIDARESITGNQELDEAVKASHASYSESLHQTAQHQSIRTY</sequence>
<organism evidence="2 3">
    <name type="scientific">Ophiocordyceps unilateralis</name>
    <name type="common">Zombie-ant fungus</name>
    <name type="synonym">Torrubia unilateralis</name>
    <dbReference type="NCBI Taxonomy" id="268505"/>
    <lineage>
        <taxon>Eukaryota</taxon>
        <taxon>Fungi</taxon>
        <taxon>Dikarya</taxon>
        <taxon>Ascomycota</taxon>
        <taxon>Pezizomycotina</taxon>
        <taxon>Sordariomycetes</taxon>
        <taxon>Hypocreomycetidae</taxon>
        <taxon>Hypocreales</taxon>
        <taxon>Ophiocordycipitaceae</taxon>
        <taxon>Ophiocordyceps</taxon>
    </lineage>
</organism>
<accession>A0A2A9PMN6</accession>
<feature type="compositionally biased region" description="Polar residues" evidence="1">
    <location>
        <begin position="208"/>
        <end position="226"/>
    </location>
</feature>
<dbReference type="Proteomes" id="UP000037136">
    <property type="component" value="Unassembled WGS sequence"/>
</dbReference>
<feature type="region of interest" description="Disordered" evidence="1">
    <location>
        <begin position="204"/>
        <end position="226"/>
    </location>
</feature>
<evidence type="ECO:0000313" key="3">
    <source>
        <dbReference type="Proteomes" id="UP000037136"/>
    </source>
</evidence>
<protein>
    <submittedName>
        <fullName evidence="2">Uncharacterized protein</fullName>
    </submittedName>
</protein>